<evidence type="ECO:0000256" key="1">
    <source>
        <dbReference type="ARBA" id="ARBA00004167"/>
    </source>
</evidence>
<dbReference type="AlphaFoldDB" id="A0A0A9C099"/>
<feature type="domain" description="Wall-associated receptor kinase C-terminal" evidence="6">
    <location>
        <begin position="196"/>
        <end position="275"/>
    </location>
</feature>
<evidence type="ECO:0000259" key="5">
    <source>
        <dbReference type="Pfam" id="PF13947"/>
    </source>
</evidence>
<sequence>MPSSSHCQRGRGRLLLLLLFLIAVASSRGDDKYAASACRWRPYLCGTVNISYPFYLYNETEALPEHDGDSYCGYPGLAVRCDGAGRAILKLGGDDYTVSRIDYVNLTVSLADVDAGNSCPSVDHNVTIPTDVRLFFPISVVDYLFFFIGCSFGPDAAPAPKPPKPPTLKPITCGGGSDKAPGGLLSFVIPRDKVPPGDWSGACRDIFLVPVLRDAIPRDAEDPGWRSDGYGKALRAGFQLGWDRSSGRCSQCEQSDGKCGYSRAGEFLGCLCADGRVDTNGCSKISDSIPGTYVRHSDHETGRCLISSPNRQKSKANHH</sequence>
<feature type="chain" id="PRO_5002044330" description="Wall-associated receptor kinase galacturonan-binding domain-containing protein" evidence="4">
    <location>
        <begin position="30"/>
        <end position="319"/>
    </location>
</feature>
<evidence type="ECO:0000256" key="2">
    <source>
        <dbReference type="ARBA" id="ARBA00022729"/>
    </source>
</evidence>
<name>A0A0A9C099_ARUDO</name>
<dbReference type="PANTHER" id="PTHR33138:SF77">
    <property type="entry name" value="WALL-ASSOCIATED RECEPTOR KINASE GALACTURONAN-BINDING DOMAIN-CONTAINING PROTEIN"/>
    <property type="match status" value="1"/>
</dbReference>
<accession>A0A0A9C099</accession>
<organism evidence="7">
    <name type="scientific">Arundo donax</name>
    <name type="common">Giant reed</name>
    <name type="synonym">Donax arundinaceus</name>
    <dbReference type="NCBI Taxonomy" id="35708"/>
    <lineage>
        <taxon>Eukaryota</taxon>
        <taxon>Viridiplantae</taxon>
        <taxon>Streptophyta</taxon>
        <taxon>Embryophyta</taxon>
        <taxon>Tracheophyta</taxon>
        <taxon>Spermatophyta</taxon>
        <taxon>Magnoliopsida</taxon>
        <taxon>Liliopsida</taxon>
        <taxon>Poales</taxon>
        <taxon>Poaceae</taxon>
        <taxon>PACMAD clade</taxon>
        <taxon>Arundinoideae</taxon>
        <taxon>Arundineae</taxon>
        <taxon>Arundo</taxon>
    </lineage>
</organism>
<dbReference type="GO" id="GO:0030247">
    <property type="term" value="F:polysaccharide binding"/>
    <property type="evidence" value="ECO:0007669"/>
    <property type="project" value="InterPro"/>
</dbReference>
<dbReference type="Pfam" id="PF13947">
    <property type="entry name" value="GUB_WAK_bind"/>
    <property type="match status" value="1"/>
</dbReference>
<evidence type="ECO:0000256" key="4">
    <source>
        <dbReference type="SAM" id="SignalP"/>
    </source>
</evidence>
<evidence type="ECO:0000313" key="7">
    <source>
        <dbReference type="EMBL" id="JAD69699.1"/>
    </source>
</evidence>
<dbReference type="PANTHER" id="PTHR33138">
    <property type="entry name" value="OS01G0690200 PROTEIN"/>
    <property type="match status" value="1"/>
</dbReference>
<dbReference type="InterPro" id="IPR032872">
    <property type="entry name" value="WAK_assoc_C"/>
</dbReference>
<proteinExistence type="predicted"/>
<reference evidence="7" key="1">
    <citation type="submission" date="2014-09" db="EMBL/GenBank/DDBJ databases">
        <authorList>
            <person name="Magalhaes I.L.F."/>
            <person name="Oliveira U."/>
            <person name="Santos F.R."/>
            <person name="Vidigal T.H.D.A."/>
            <person name="Brescovit A.D."/>
            <person name="Santos A.J."/>
        </authorList>
    </citation>
    <scope>NUCLEOTIDE SEQUENCE</scope>
    <source>
        <tissue evidence="7">Shoot tissue taken approximately 20 cm above the soil surface</tissue>
    </source>
</reference>
<evidence type="ECO:0000259" key="6">
    <source>
        <dbReference type="Pfam" id="PF14380"/>
    </source>
</evidence>
<keyword evidence="3" id="KW-0325">Glycoprotein</keyword>
<evidence type="ECO:0008006" key="8">
    <source>
        <dbReference type="Google" id="ProtNLM"/>
    </source>
</evidence>
<keyword evidence="2 4" id="KW-0732">Signal</keyword>
<feature type="domain" description="Wall-associated receptor kinase galacturonan-binding" evidence="5">
    <location>
        <begin position="45"/>
        <end position="112"/>
    </location>
</feature>
<dbReference type="Pfam" id="PF14380">
    <property type="entry name" value="WAK_assoc"/>
    <property type="match status" value="1"/>
</dbReference>
<feature type="signal peptide" evidence="4">
    <location>
        <begin position="1"/>
        <end position="29"/>
    </location>
</feature>
<protein>
    <recommendedName>
        <fullName evidence="8">Wall-associated receptor kinase galacturonan-binding domain-containing protein</fullName>
    </recommendedName>
</protein>
<evidence type="ECO:0000256" key="3">
    <source>
        <dbReference type="ARBA" id="ARBA00023180"/>
    </source>
</evidence>
<dbReference type="InterPro" id="IPR025287">
    <property type="entry name" value="WAK_GUB"/>
</dbReference>
<dbReference type="GO" id="GO:0016020">
    <property type="term" value="C:membrane"/>
    <property type="evidence" value="ECO:0007669"/>
    <property type="project" value="UniProtKB-SubCell"/>
</dbReference>
<dbReference type="EMBL" id="GBRH01228196">
    <property type="protein sequence ID" value="JAD69699.1"/>
    <property type="molecule type" value="Transcribed_RNA"/>
</dbReference>
<comment type="subcellular location">
    <subcellularLocation>
        <location evidence="1">Membrane</location>
        <topology evidence="1">Single-pass membrane protein</topology>
    </subcellularLocation>
</comment>
<reference evidence="7" key="2">
    <citation type="journal article" date="2015" name="Data Brief">
        <title>Shoot transcriptome of the giant reed, Arundo donax.</title>
        <authorList>
            <person name="Barrero R.A."/>
            <person name="Guerrero F.D."/>
            <person name="Moolhuijzen P."/>
            <person name="Goolsby J.A."/>
            <person name="Tidwell J."/>
            <person name="Bellgard S.E."/>
            <person name="Bellgard M.I."/>
        </authorList>
    </citation>
    <scope>NUCLEOTIDE SEQUENCE</scope>
    <source>
        <tissue evidence="7">Shoot tissue taken approximately 20 cm above the soil surface</tissue>
    </source>
</reference>